<dbReference type="KEGG" id="trb:HB776_27575"/>
<dbReference type="SUPFAM" id="SSF53335">
    <property type="entry name" value="S-adenosyl-L-methionine-dependent methyltransferases"/>
    <property type="match status" value="1"/>
</dbReference>
<evidence type="ECO:0000313" key="1">
    <source>
        <dbReference type="EMBL" id="QND74543.1"/>
    </source>
</evidence>
<dbReference type="EMBL" id="CP050292">
    <property type="protein sequence ID" value="QND74543.1"/>
    <property type="molecule type" value="Genomic_DNA"/>
</dbReference>
<protein>
    <submittedName>
        <fullName evidence="1">Three-Cys-motif partner protein TcmP</fullName>
    </submittedName>
</protein>
<dbReference type="NCBIfam" id="TIGR04474">
    <property type="entry name" value="tcm_partner"/>
    <property type="match status" value="1"/>
</dbReference>
<accession>A0A7G6U6B1</accession>
<organism evidence="1 2">
    <name type="scientific">Tardiphaga robiniae</name>
    <dbReference type="NCBI Taxonomy" id="943830"/>
    <lineage>
        <taxon>Bacteria</taxon>
        <taxon>Pseudomonadati</taxon>
        <taxon>Pseudomonadota</taxon>
        <taxon>Alphaproteobacteria</taxon>
        <taxon>Hyphomicrobiales</taxon>
        <taxon>Nitrobacteraceae</taxon>
        <taxon>Tardiphaga</taxon>
    </lineage>
</organism>
<dbReference type="AlphaFoldDB" id="A0A7G6U6B1"/>
<dbReference type="Gene3D" id="3.40.50.150">
    <property type="entry name" value="Vaccinia Virus protein VP39"/>
    <property type="match status" value="1"/>
</dbReference>
<name>A0A7G6U6B1_9BRAD</name>
<dbReference type="InterPro" id="IPR029063">
    <property type="entry name" value="SAM-dependent_MTases_sf"/>
</dbReference>
<reference evidence="2" key="1">
    <citation type="journal article" date="2020" name="Mol. Plant Microbe">
        <title>Rhizobial microsymbionts of the narrowly endemic Oxytropis species growing in Kamchatka are characterized by significant genetic diversity and possess a set of genes that are associated with T3SS and T6SS secretion systems and can affect the development of symbiosis.</title>
        <authorList>
            <person name="Safronova V."/>
            <person name="Guro P."/>
            <person name="Sazanova A."/>
            <person name="Kuznetsova I."/>
            <person name="Belimov A."/>
            <person name="Yakubov V."/>
            <person name="Chirak E."/>
            <person name="Afonin A."/>
            <person name="Gogolev Y."/>
            <person name="Andronov E."/>
            <person name="Tikhonovich I."/>
        </authorList>
    </citation>
    <scope>NUCLEOTIDE SEQUENCE [LARGE SCALE GENOMIC DNA]</scope>
    <source>
        <strain evidence="2">581</strain>
    </source>
</reference>
<dbReference type="InterPro" id="IPR031009">
    <property type="entry name" value="Tcm_partner"/>
</dbReference>
<dbReference type="Proteomes" id="UP000515291">
    <property type="component" value="Chromosome"/>
</dbReference>
<dbReference type="RefSeq" id="WP_184513234.1">
    <property type="nucleotide sequence ID" value="NZ_CP050292.1"/>
</dbReference>
<sequence>MIDHEFGGQHTELKLSIIEGYLRAFTTALRPHFKKLWYIDAFAGTGSRTVRTERKGASLVEAPADEVVERRRGSAQIAIDTRPLFDFLVFIEKNKNYVAALNDLAAHNLQRKIVVAEEDANTALRQLVDNNRWDDKRAVVFLDPYGMEVEWSTLEALASTEAIDVWFLFPLAGLFRQATRRLPDIDESKRAALTRMFGSAAWESELYPVEAADLLGAIPERRRDLDPRGLEAYVQKRLSTIFSKVLKPLALPVRKGPQMFSLFLCISNKTPKAIGLATNIGSHLLDPKRHLIKSSTTK</sequence>
<evidence type="ECO:0000313" key="2">
    <source>
        <dbReference type="Proteomes" id="UP000515291"/>
    </source>
</evidence>
<proteinExistence type="predicted"/>
<gene>
    <name evidence="1" type="primary">tcmP</name>
    <name evidence="1" type="ORF">HB776_27575</name>
</gene>